<accession>A0A9X0CGB4</accession>
<evidence type="ECO:0000256" key="4">
    <source>
        <dbReference type="ARBA" id="ARBA00023136"/>
    </source>
</evidence>
<dbReference type="GO" id="GO:0000822">
    <property type="term" value="F:inositol hexakisphosphate binding"/>
    <property type="evidence" value="ECO:0007669"/>
    <property type="project" value="TreeGrafter"/>
</dbReference>
<feature type="transmembrane region" description="Helical" evidence="6">
    <location>
        <begin position="379"/>
        <end position="397"/>
    </location>
</feature>
<evidence type="ECO:0000313" key="9">
    <source>
        <dbReference type="Proteomes" id="UP001163046"/>
    </source>
</evidence>
<proteinExistence type="predicted"/>
<dbReference type="PANTHER" id="PTHR10783">
    <property type="entry name" value="XENOTROPIC AND POLYTROPIC RETROVIRUS RECEPTOR 1-RELATED"/>
    <property type="match status" value="1"/>
</dbReference>
<comment type="subcellular location">
    <subcellularLocation>
        <location evidence="1">Membrane</location>
        <topology evidence="1">Multi-pass membrane protein</topology>
    </subcellularLocation>
</comment>
<feature type="region of interest" description="Disordered" evidence="5">
    <location>
        <begin position="449"/>
        <end position="471"/>
    </location>
</feature>
<evidence type="ECO:0000256" key="3">
    <source>
        <dbReference type="ARBA" id="ARBA00022989"/>
    </source>
</evidence>
<dbReference type="InterPro" id="IPR004342">
    <property type="entry name" value="EXS_C"/>
</dbReference>
<keyword evidence="3 6" id="KW-1133">Transmembrane helix</keyword>
<dbReference type="PROSITE" id="PS51380">
    <property type="entry name" value="EXS"/>
    <property type="match status" value="1"/>
</dbReference>
<evidence type="ECO:0000256" key="5">
    <source>
        <dbReference type="SAM" id="MobiDB-lite"/>
    </source>
</evidence>
<keyword evidence="8" id="KW-0675">Receptor</keyword>
<dbReference type="GO" id="GO:0005886">
    <property type="term" value="C:plasma membrane"/>
    <property type="evidence" value="ECO:0007669"/>
    <property type="project" value="TreeGrafter"/>
</dbReference>
<dbReference type="Proteomes" id="UP001163046">
    <property type="component" value="Unassembled WGS sequence"/>
</dbReference>
<keyword evidence="9" id="KW-1185">Reference proteome</keyword>
<dbReference type="GO" id="GO:0006817">
    <property type="term" value="P:phosphate ion transport"/>
    <property type="evidence" value="ECO:0007669"/>
    <property type="project" value="TreeGrafter"/>
</dbReference>
<dbReference type="Pfam" id="PF03124">
    <property type="entry name" value="EXS"/>
    <property type="match status" value="1"/>
</dbReference>
<feature type="transmembrane region" description="Helical" evidence="6">
    <location>
        <begin position="113"/>
        <end position="133"/>
    </location>
</feature>
<feature type="compositionally biased region" description="Acidic residues" evidence="5">
    <location>
        <begin position="453"/>
        <end position="471"/>
    </location>
</feature>
<dbReference type="OrthoDB" id="9970435at2759"/>
<comment type="caution">
    <text evidence="8">The sequence shown here is derived from an EMBL/GenBank/DDBJ whole genome shotgun (WGS) entry which is preliminary data.</text>
</comment>
<gene>
    <name evidence="8" type="primary">XPR1_1</name>
    <name evidence="8" type="ORF">OS493_002983</name>
</gene>
<feature type="transmembrane region" description="Helical" evidence="6">
    <location>
        <begin position="154"/>
        <end position="176"/>
    </location>
</feature>
<dbReference type="GO" id="GO:0016036">
    <property type="term" value="P:cellular response to phosphate starvation"/>
    <property type="evidence" value="ECO:0007669"/>
    <property type="project" value="TreeGrafter"/>
</dbReference>
<feature type="transmembrane region" description="Helical" evidence="6">
    <location>
        <begin position="182"/>
        <end position="205"/>
    </location>
</feature>
<evidence type="ECO:0000313" key="8">
    <source>
        <dbReference type="EMBL" id="KAJ7340251.1"/>
    </source>
</evidence>
<evidence type="ECO:0000256" key="6">
    <source>
        <dbReference type="SAM" id="Phobius"/>
    </source>
</evidence>
<name>A0A9X0CGB4_9CNID</name>
<evidence type="ECO:0000256" key="1">
    <source>
        <dbReference type="ARBA" id="ARBA00004141"/>
    </source>
</evidence>
<organism evidence="8 9">
    <name type="scientific">Desmophyllum pertusum</name>
    <dbReference type="NCBI Taxonomy" id="174260"/>
    <lineage>
        <taxon>Eukaryota</taxon>
        <taxon>Metazoa</taxon>
        <taxon>Cnidaria</taxon>
        <taxon>Anthozoa</taxon>
        <taxon>Hexacorallia</taxon>
        <taxon>Scleractinia</taxon>
        <taxon>Caryophylliina</taxon>
        <taxon>Caryophylliidae</taxon>
        <taxon>Desmophyllum</taxon>
    </lineage>
</organism>
<keyword evidence="4 6" id="KW-0472">Membrane</keyword>
<dbReference type="GO" id="GO:0005794">
    <property type="term" value="C:Golgi apparatus"/>
    <property type="evidence" value="ECO:0007669"/>
    <property type="project" value="TreeGrafter"/>
</dbReference>
<dbReference type="EMBL" id="MU827778">
    <property type="protein sequence ID" value="KAJ7340251.1"/>
    <property type="molecule type" value="Genomic_DNA"/>
</dbReference>
<feature type="domain" description="EXS" evidence="7">
    <location>
        <begin position="269"/>
        <end position="469"/>
    </location>
</feature>
<feature type="transmembrane region" description="Helical" evidence="6">
    <location>
        <begin position="76"/>
        <end position="101"/>
    </location>
</feature>
<protein>
    <submittedName>
        <fullName evidence="8">Xenotropic and polytropic retrovirus receptor 1</fullName>
    </submittedName>
</protein>
<dbReference type="PANTHER" id="PTHR10783:SF103">
    <property type="entry name" value="SOLUTE CARRIER FAMILY 53 MEMBER 1"/>
    <property type="match status" value="1"/>
</dbReference>
<evidence type="ECO:0000259" key="7">
    <source>
        <dbReference type="PROSITE" id="PS51380"/>
    </source>
</evidence>
<evidence type="ECO:0000256" key="2">
    <source>
        <dbReference type="ARBA" id="ARBA00022692"/>
    </source>
</evidence>
<keyword evidence="2 6" id="KW-0812">Transmembrane</keyword>
<sequence length="471" mass="54856">MHFKALMMVVQSLDSDSEEKRRAKALRRGYARVPTYQGCEAGGEMTDQSCYHQKTEQENGAHDEALSNTEGFQTWLIFRLGILSGMFFVLFTVLVIAAIKADNDIQWEPAFRMYRGLFLFILELFLFGINLYGWKSVGINHAHICDFKNLICPLRMLEMAMFFAVVWGASAVVFLFSDQFGIPHYAHPIVLTCFFLIFGINTLNVCFRHARFWLLKALWRVLTAPFHHVAFADFWLADQLNSLVVAILDMEYLSCFYALDYYSVQDRKQCGSKLYGLRPLIACLPAWWRFAQSLRRYNDTKQKFPHVANAGKYATTFFVVFFSTVATTHKENTGKQQMDFYFLFWIFSAFISTCYTYVWDVRMDWGLMDPSHGFLRAKLLFKHLSFYYFALVSDLFLRLSWVLTISVGEAGLFHSEVLTALLAVLEVFRRFIWNFLRVENEHLSRLKGAADHSEEELREYDEDAESEDTEE</sequence>
<reference evidence="8" key="1">
    <citation type="submission" date="2023-01" db="EMBL/GenBank/DDBJ databases">
        <title>Genome assembly of the deep-sea coral Lophelia pertusa.</title>
        <authorList>
            <person name="Herrera S."/>
            <person name="Cordes E."/>
        </authorList>
    </citation>
    <scope>NUCLEOTIDE SEQUENCE</scope>
    <source>
        <strain evidence="8">USNM1676648</strain>
        <tissue evidence="8">Polyp</tissue>
    </source>
</reference>
<feature type="transmembrane region" description="Helical" evidence="6">
    <location>
        <begin position="340"/>
        <end position="359"/>
    </location>
</feature>
<dbReference type="AlphaFoldDB" id="A0A9X0CGB4"/>
<feature type="transmembrane region" description="Helical" evidence="6">
    <location>
        <begin position="310"/>
        <end position="328"/>
    </location>
</feature>